<evidence type="ECO:0000313" key="7">
    <source>
        <dbReference type="EMBL" id="KJN14843.1"/>
    </source>
</evidence>
<dbReference type="AlphaFoldDB" id="A0A0F0ZZA2"/>
<dbReference type="Gene3D" id="2.60.40.3310">
    <property type="match status" value="1"/>
</dbReference>
<evidence type="ECO:0000259" key="5">
    <source>
        <dbReference type="Pfam" id="PF00419"/>
    </source>
</evidence>
<keyword evidence="3" id="KW-0732">Signal</keyword>
<dbReference type="GO" id="GO:0043709">
    <property type="term" value="P:cell adhesion involved in single-species biofilm formation"/>
    <property type="evidence" value="ECO:0007669"/>
    <property type="project" value="TreeGrafter"/>
</dbReference>
<feature type="domain" description="Fimbrial-type adhesion" evidence="5">
    <location>
        <begin position="76"/>
        <end position="225"/>
    </location>
</feature>
<gene>
    <name evidence="7" type="ORF">SS37_24365</name>
</gene>
<dbReference type="InterPro" id="IPR054160">
    <property type="entry name" value="MrkD_recept-bd"/>
</dbReference>
<sequence>HQQKGMISLSPPTICNSAYHTTNYYSLEGSRFTLEIIKTAATTGSGTLAAGKYTSYDWESGGNPILETYLSANAITVVSPSCSVLSGKNMNVDVGSIRRTDLKGVGTTAGGKDFNIDLQCSGGLSETGYANISTSFSGTLATSTTATMGALLNEKAGSGMAEGIGIQVLKDGSPLQFNKKYTVGRLNNQETRYITIPLHARFYQYGPTTSTGEVESHMIFNLTYD</sequence>
<dbReference type="EMBL" id="JZYX01000084">
    <property type="protein sequence ID" value="KJN14843.1"/>
    <property type="molecule type" value="Genomic_DNA"/>
</dbReference>
<dbReference type="Proteomes" id="UP000033352">
    <property type="component" value="Unassembled WGS sequence"/>
</dbReference>
<name>A0A0F0ZZA2_9ENTR</name>
<dbReference type="InterPro" id="IPR000259">
    <property type="entry name" value="Adhesion_dom_fimbrial"/>
</dbReference>
<dbReference type="Gene3D" id="2.60.40.1090">
    <property type="entry name" value="Fimbrial-type adhesion domain"/>
    <property type="match status" value="1"/>
</dbReference>
<proteinExistence type="inferred from homology"/>
<dbReference type="SUPFAM" id="SSF49401">
    <property type="entry name" value="Bacterial adhesins"/>
    <property type="match status" value="1"/>
</dbReference>
<dbReference type="InterPro" id="IPR036937">
    <property type="entry name" value="Adhesion_dom_fimbrial_sf"/>
</dbReference>
<keyword evidence="4" id="KW-0281">Fimbrium</keyword>
<protein>
    <submittedName>
        <fullName evidence="7">Fimbrial protein</fullName>
    </submittedName>
</protein>
<organism evidence="7 8">
    <name type="scientific">Enterobacter sichuanensis</name>
    <dbReference type="NCBI Taxonomy" id="2071710"/>
    <lineage>
        <taxon>Bacteria</taxon>
        <taxon>Pseudomonadati</taxon>
        <taxon>Pseudomonadota</taxon>
        <taxon>Gammaproteobacteria</taxon>
        <taxon>Enterobacterales</taxon>
        <taxon>Enterobacteriaceae</taxon>
        <taxon>Enterobacter</taxon>
        <taxon>Enterobacter cloacae complex</taxon>
    </lineage>
</organism>
<dbReference type="Pfam" id="PF22003">
    <property type="entry name" value="MrkDrd"/>
    <property type="match status" value="1"/>
</dbReference>
<comment type="caution">
    <text evidence="7">The sequence shown here is derived from an EMBL/GenBank/DDBJ whole genome shotgun (WGS) entry which is preliminary data.</text>
</comment>
<dbReference type="PANTHER" id="PTHR33420:SF3">
    <property type="entry name" value="FIMBRIAL SUBUNIT ELFA"/>
    <property type="match status" value="1"/>
</dbReference>
<dbReference type="GO" id="GO:0009289">
    <property type="term" value="C:pilus"/>
    <property type="evidence" value="ECO:0007669"/>
    <property type="project" value="UniProtKB-SubCell"/>
</dbReference>
<dbReference type="InterPro" id="IPR008966">
    <property type="entry name" value="Adhesion_dom_sf"/>
</dbReference>
<reference evidence="7 8" key="1">
    <citation type="submission" date="2015-03" db="EMBL/GenBank/DDBJ databases">
        <authorList>
            <person name="McCorrison J."/>
            <person name="Sanka R."/>
            <person name="Adams M."/>
            <person name="Brinkac L."/>
            <person name="Nierman W."/>
            <person name="Sutton G."/>
            <person name="Nelson K."/>
            <person name="Kiedrowski L."/>
            <person name="Guerrero D."/>
            <person name="Bonomo R."/>
        </authorList>
    </citation>
    <scope>NUCLEOTIDE SEQUENCE [LARGE SCALE GENOMIC DNA]</scope>
    <source>
        <strain evidence="7 8">35699</strain>
    </source>
</reference>
<dbReference type="PANTHER" id="PTHR33420">
    <property type="entry name" value="FIMBRIAL SUBUNIT ELFA-RELATED"/>
    <property type="match status" value="1"/>
</dbReference>
<feature type="domain" description="MrkD-like receptor binding" evidence="6">
    <location>
        <begin position="20"/>
        <end position="73"/>
    </location>
</feature>
<feature type="non-terminal residue" evidence="7">
    <location>
        <position position="1"/>
    </location>
</feature>
<evidence type="ECO:0000256" key="4">
    <source>
        <dbReference type="ARBA" id="ARBA00023263"/>
    </source>
</evidence>
<dbReference type="Pfam" id="PF00419">
    <property type="entry name" value="Fimbrial"/>
    <property type="match status" value="1"/>
</dbReference>
<evidence type="ECO:0000256" key="3">
    <source>
        <dbReference type="ARBA" id="ARBA00022729"/>
    </source>
</evidence>
<evidence type="ECO:0000256" key="1">
    <source>
        <dbReference type="ARBA" id="ARBA00004561"/>
    </source>
</evidence>
<dbReference type="PATRIC" id="fig|1619248.3.peg.5067"/>
<dbReference type="RefSeq" id="WP_045286884.1">
    <property type="nucleotide sequence ID" value="NZ_JZYX01000084.1"/>
</dbReference>
<comment type="similarity">
    <text evidence="2">Belongs to the fimbrial protein family.</text>
</comment>
<dbReference type="InterPro" id="IPR050263">
    <property type="entry name" value="Bact_Fimbrial_Adh_Pro"/>
</dbReference>
<evidence type="ECO:0000256" key="2">
    <source>
        <dbReference type="ARBA" id="ARBA00006671"/>
    </source>
</evidence>
<evidence type="ECO:0000259" key="6">
    <source>
        <dbReference type="Pfam" id="PF22003"/>
    </source>
</evidence>
<accession>A0A0F0ZZA2</accession>
<comment type="subcellular location">
    <subcellularLocation>
        <location evidence="1">Fimbrium</location>
    </subcellularLocation>
</comment>
<evidence type="ECO:0000313" key="8">
    <source>
        <dbReference type="Proteomes" id="UP000033352"/>
    </source>
</evidence>